<reference evidence="1 2" key="1">
    <citation type="journal article" date="2016" name="Mol. Biol. Evol.">
        <title>Comparative Genomics of Early-Diverging Mushroom-Forming Fungi Provides Insights into the Origins of Lignocellulose Decay Capabilities.</title>
        <authorList>
            <person name="Nagy L.G."/>
            <person name="Riley R."/>
            <person name="Tritt A."/>
            <person name="Adam C."/>
            <person name="Daum C."/>
            <person name="Floudas D."/>
            <person name="Sun H."/>
            <person name="Yadav J.S."/>
            <person name="Pangilinan J."/>
            <person name="Larsson K.H."/>
            <person name="Matsuura K."/>
            <person name="Barry K."/>
            <person name="Labutti K."/>
            <person name="Kuo R."/>
            <person name="Ohm R.A."/>
            <person name="Bhattacharya S.S."/>
            <person name="Shirouzu T."/>
            <person name="Yoshinaga Y."/>
            <person name="Martin F.M."/>
            <person name="Grigoriev I.V."/>
            <person name="Hibbett D.S."/>
        </authorList>
    </citation>
    <scope>NUCLEOTIDE SEQUENCE [LARGE SCALE GENOMIC DNA]</scope>
    <source>
        <strain evidence="1 2">CBS 109695</strain>
    </source>
</reference>
<protein>
    <submittedName>
        <fullName evidence="1">Uncharacterized protein</fullName>
    </submittedName>
</protein>
<proteinExistence type="predicted"/>
<organism evidence="1 2">
    <name type="scientific">Athelia psychrophila</name>
    <dbReference type="NCBI Taxonomy" id="1759441"/>
    <lineage>
        <taxon>Eukaryota</taxon>
        <taxon>Fungi</taxon>
        <taxon>Dikarya</taxon>
        <taxon>Basidiomycota</taxon>
        <taxon>Agaricomycotina</taxon>
        <taxon>Agaricomycetes</taxon>
        <taxon>Agaricomycetidae</taxon>
        <taxon>Atheliales</taxon>
        <taxon>Atheliaceae</taxon>
        <taxon>Athelia</taxon>
    </lineage>
</organism>
<dbReference type="Proteomes" id="UP000076532">
    <property type="component" value="Unassembled WGS sequence"/>
</dbReference>
<name>A0A167X7L0_9AGAM</name>
<dbReference type="AlphaFoldDB" id="A0A167X7L0"/>
<sequence length="90" mass="9489">MAGCVDGSMALRLCTGPPLCFLRCVATSLPCALSAQGGCVAGSGNPVVGVIWTRREVVSNTRIDLVDLSLLAFNVQRSTFNLLHPRLGFP</sequence>
<dbReference type="EMBL" id="KV417768">
    <property type="protein sequence ID" value="KZP06908.1"/>
    <property type="molecule type" value="Genomic_DNA"/>
</dbReference>
<gene>
    <name evidence="1" type="ORF">FIBSPDRAFT_297298</name>
</gene>
<evidence type="ECO:0000313" key="2">
    <source>
        <dbReference type="Proteomes" id="UP000076532"/>
    </source>
</evidence>
<keyword evidence="2" id="KW-1185">Reference proteome</keyword>
<accession>A0A167X7L0</accession>
<evidence type="ECO:0000313" key="1">
    <source>
        <dbReference type="EMBL" id="KZP06908.1"/>
    </source>
</evidence>